<proteinExistence type="predicted"/>
<keyword evidence="2" id="KW-1185">Reference proteome</keyword>
<comment type="caution">
    <text evidence="1">The sequence shown here is derived from an EMBL/GenBank/DDBJ whole genome shotgun (WGS) entry which is preliminary data.</text>
</comment>
<dbReference type="AlphaFoldDB" id="A0A401FM86"/>
<organism evidence="1 2">
    <name type="scientific">Lentilactobacillus kosonis</name>
    <dbReference type="NCBI Taxonomy" id="2810561"/>
    <lineage>
        <taxon>Bacteria</taxon>
        <taxon>Bacillati</taxon>
        <taxon>Bacillota</taxon>
        <taxon>Bacilli</taxon>
        <taxon>Lactobacillales</taxon>
        <taxon>Lactobacillaceae</taxon>
        <taxon>Lentilactobacillus</taxon>
    </lineage>
</organism>
<dbReference type="EMBL" id="BEXA01000003">
    <property type="protein sequence ID" value="GAY73321.1"/>
    <property type="molecule type" value="Genomic_DNA"/>
</dbReference>
<name>A0A401FM86_9LACO</name>
<evidence type="ECO:0000313" key="1">
    <source>
        <dbReference type="EMBL" id="GAY73321.1"/>
    </source>
</evidence>
<evidence type="ECO:0000313" key="2">
    <source>
        <dbReference type="Proteomes" id="UP000286974"/>
    </source>
</evidence>
<reference evidence="1 2" key="1">
    <citation type="submission" date="2017-11" db="EMBL/GenBank/DDBJ databases">
        <title>Draft Genome Sequence of Lactobacillus curieae NBRC 111893 isolated from Koso, a Japanese sugar-Vegetable Fermented Beverage.</title>
        <authorList>
            <person name="Chiou T.Y."/>
            <person name="Oshima K."/>
            <person name="Suda W."/>
            <person name="Hattori M."/>
            <person name="Takahashi T."/>
        </authorList>
    </citation>
    <scope>NUCLEOTIDE SEQUENCE [LARGE SCALE GENOMIC DNA]</scope>
    <source>
        <strain evidence="1 2">NBRC111893</strain>
    </source>
</reference>
<accession>A0A401FM86</accession>
<dbReference type="Proteomes" id="UP000286974">
    <property type="component" value="Unassembled WGS sequence"/>
</dbReference>
<sequence>MAIQKYTIALHSLRLAINMDHLTQKLLLRIIRIALISKISHIFGQKNI</sequence>
<protein>
    <submittedName>
        <fullName evidence="1">Uncharacterized protein</fullName>
    </submittedName>
</protein>
<gene>
    <name evidence="1" type="ORF">NBRC111893_1467</name>
</gene>